<dbReference type="OrthoDB" id="1489021at2"/>
<keyword evidence="4" id="KW-1133">Transmembrane helix</keyword>
<dbReference type="EMBL" id="WBVO01000004">
    <property type="protein sequence ID" value="KAB2810389.1"/>
    <property type="molecule type" value="Genomic_DNA"/>
</dbReference>
<feature type="transmembrane region" description="Helical" evidence="4">
    <location>
        <begin position="304"/>
        <end position="323"/>
    </location>
</feature>
<organism evidence="5 6">
    <name type="scientific">Phaeocystidibacter luteus</name>
    <dbReference type="NCBI Taxonomy" id="911197"/>
    <lineage>
        <taxon>Bacteria</taxon>
        <taxon>Pseudomonadati</taxon>
        <taxon>Bacteroidota</taxon>
        <taxon>Flavobacteriia</taxon>
        <taxon>Flavobacteriales</taxon>
        <taxon>Phaeocystidibacteraceae</taxon>
        <taxon>Phaeocystidibacter</taxon>
    </lineage>
</organism>
<proteinExistence type="predicted"/>
<feature type="transmembrane region" description="Helical" evidence="4">
    <location>
        <begin position="243"/>
        <end position="267"/>
    </location>
</feature>
<dbReference type="AlphaFoldDB" id="A0A6N6RGT1"/>
<dbReference type="Pfam" id="PF13431">
    <property type="entry name" value="TPR_17"/>
    <property type="match status" value="1"/>
</dbReference>
<evidence type="ECO:0000256" key="4">
    <source>
        <dbReference type="SAM" id="Phobius"/>
    </source>
</evidence>
<reference evidence="5 6" key="1">
    <citation type="submission" date="2019-09" db="EMBL/GenBank/DDBJ databases">
        <title>Genomes of family Cryomorphaceae.</title>
        <authorList>
            <person name="Bowman J.P."/>
        </authorList>
    </citation>
    <scope>NUCLEOTIDE SEQUENCE [LARGE SCALE GENOMIC DNA]</scope>
    <source>
        <strain evidence="5 6">LMG 25704</strain>
    </source>
</reference>
<feature type="transmembrane region" description="Helical" evidence="4">
    <location>
        <begin position="203"/>
        <end position="222"/>
    </location>
</feature>
<dbReference type="PANTHER" id="PTHR44227">
    <property type="match status" value="1"/>
</dbReference>
<dbReference type="SUPFAM" id="SSF81901">
    <property type="entry name" value="HCP-like"/>
    <property type="match status" value="1"/>
</dbReference>
<evidence type="ECO:0000256" key="3">
    <source>
        <dbReference type="PROSITE-ProRule" id="PRU00339"/>
    </source>
</evidence>
<protein>
    <submittedName>
        <fullName evidence="5">Tetratricopeptide repeat protein</fullName>
    </submittedName>
</protein>
<feature type="transmembrane region" description="Helical" evidence="4">
    <location>
        <begin position="363"/>
        <end position="379"/>
    </location>
</feature>
<keyword evidence="2 3" id="KW-0802">TPR repeat</keyword>
<sequence>MKSSTTWIFALILATLAVTFPAVNGELLNYDDERYITANPYLEFADERPEEGMFTAYFDGHYHPLTLLSLRFDESIGSDSIYAHHLVNILLHTGNALLLFWLVRLLLKDELTAFAVALLWAVHPVAVESYAWMTERKNVLYTLFFLLSAIQYIKYLRDSDVKRLGYTAVFFLLSCLAKGQGILLLPVYFILDYFETGKLFVKSRWMEKAGFAAAALVFVWLGRNAQSEAWDLGNNPYEFGERFILGCYAFVMYIVHTFIPIGLSPYHPYPSEIGSEIGGIYYIGLVGVLVYLGLLYWTFKRSKLWFFGLAWFAVNIVLMLKILEVPFGNYVMADRYAYIAMIGLLLPAIHTGIAFLKAKNAKAPLYATVAIALVFGWLTRSQISYWESSMALWGGVLEHYPNYTNAANMYALGAVAAGENQEALEAFDRMEQIAPESGEGAINRAVLLEQLSQPEEAMTWVRKAMEREPESEVVLSKAPLFYLRRGKLEEAFNQAKKGHELYPNNVEIAMAYARALGGKENFSEALAVLQAYPNDEMAVSLARQIQQVANQKQSAQNPTSDDFMQQAINAARGGNYVQAERLFNLAIESNPNDAAAYANRGSFFAQRGQYAKAEQDLLKSAELNSANGNVFAMLGTLYADMNQDEKSCQYYLQAVAKGVNLSPDILNKCK</sequence>
<dbReference type="Proteomes" id="UP000468650">
    <property type="component" value="Unassembled WGS sequence"/>
</dbReference>
<dbReference type="SUPFAM" id="SSF48452">
    <property type="entry name" value="TPR-like"/>
    <property type="match status" value="1"/>
</dbReference>
<feature type="transmembrane region" description="Helical" evidence="4">
    <location>
        <begin position="335"/>
        <end position="356"/>
    </location>
</feature>
<accession>A0A6N6RGT1</accession>
<dbReference type="InterPro" id="IPR019734">
    <property type="entry name" value="TPR_rpt"/>
</dbReference>
<name>A0A6N6RGT1_9FLAO</name>
<dbReference type="PANTHER" id="PTHR44227:SF3">
    <property type="entry name" value="PROTEIN O-MANNOSYL-TRANSFERASE TMTC4"/>
    <property type="match status" value="1"/>
</dbReference>
<keyword evidence="4" id="KW-0812">Transmembrane</keyword>
<feature type="transmembrane region" description="Helical" evidence="4">
    <location>
        <begin position="139"/>
        <end position="156"/>
    </location>
</feature>
<keyword evidence="4" id="KW-0472">Membrane</keyword>
<evidence type="ECO:0000313" key="5">
    <source>
        <dbReference type="EMBL" id="KAB2810389.1"/>
    </source>
</evidence>
<dbReference type="PROSITE" id="PS50005">
    <property type="entry name" value="TPR"/>
    <property type="match status" value="1"/>
</dbReference>
<dbReference type="Pfam" id="PF13432">
    <property type="entry name" value="TPR_16"/>
    <property type="match status" value="1"/>
</dbReference>
<keyword evidence="6" id="KW-1185">Reference proteome</keyword>
<feature type="transmembrane region" description="Helical" evidence="4">
    <location>
        <begin position="168"/>
        <end position="191"/>
    </location>
</feature>
<feature type="repeat" description="TPR" evidence="3">
    <location>
        <begin position="594"/>
        <end position="627"/>
    </location>
</feature>
<dbReference type="RefSeq" id="WP_151667178.1">
    <property type="nucleotide sequence ID" value="NZ_WBVO01000004.1"/>
</dbReference>
<comment type="caution">
    <text evidence="5">The sequence shown here is derived from an EMBL/GenBank/DDBJ whole genome shotgun (WGS) entry which is preliminary data.</text>
</comment>
<dbReference type="InterPro" id="IPR011990">
    <property type="entry name" value="TPR-like_helical_dom_sf"/>
</dbReference>
<evidence type="ECO:0000256" key="2">
    <source>
        <dbReference type="ARBA" id="ARBA00022803"/>
    </source>
</evidence>
<keyword evidence="1" id="KW-0677">Repeat</keyword>
<feature type="transmembrane region" description="Helical" evidence="4">
    <location>
        <begin position="279"/>
        <end position="297"/>
    </location>
</feature>
<feature type="transmembrane region" description="Helical" evidence="4">
    <location>
        <begin position="89"/>
        <end position="107"/>
    </location>
</feature>
<dbReference type="Gene3D" id="1.25.40.10">
    <property type="entry name" value="Tetratricopeptide repeat domain"/>
    <property type="match status" value="2"/>
</dbReference>
<evidence type="ECO:0000313" key="6">
    <source>
        <dbReference type="Proteomes" id="UP000468650"/>
    </source>
</evidence>
<feature type="transmembrane region" description="Helical" evidence="4">
    <location>
        <begin position="114"/>
        <end position="133"/>
    </location>
</feature>
<dbReference type="InterPro" id="IPR052346">
    <property type="entry name" value="O-mannosyl-transferase_TMTC"/>
</dbReference>
<gene>
    <name evidence="5" type="ORF">F8C67_07315</name>
</gene>
<dbReference type="SMART" id="SM00028">
    <property type="entry name" value="TPR"/>
    <property type="match status" value="5"/>
</dbReference>
<evidence type="ECO:0000256" key="1">
    <source>
        <dbReference type="ARBA" id="ARBA00022737"/>
    </source>
</evidence>